<dbReference type="InterPro" id="IPR004860">
    <property type="entry name" value="LAGLIDADG_dom"/>
</dbReference>
<keyword evidence="7" id="KW-0378">Hydrolase</keyword>
<feature type="domain" description="Homing endonuclease LAGLIDADG" evidence="12">
    <location>
        <begin position="209"/>
        <end position="329"/>
    </location>
</feature>
<keyword evidence="8" id="KW-0404">Intron homing</keyword>
<dbReference type="InterPro" id="IPR027434">
    <property type="entry name" value="Homing_endonucl"/>
</dbReference>
<keyword evidence="4" id="KW-0812">Transmembrane</keyword>
<evidence type="ECO:0000256" key="6">
    <source>
        <dbReference type="ARBA" id="ARBA00022759"/>
    </source>
</evidence>
<dbReference type="GO" id="GO:0016020">
    <property type="term" value="C:membrane"/>
    <property type="evidence" value="ECO:0007669"/>
    <property type="project" value="UniProtKB-SubCell"/>
</dbReference>
<dbReference type="PANTHER" id="PTHR36181">
    <property type="entry name" value="INTRON-ENCODED ENDONUCLEASE AI3-RELATED"/>
    <property type="match status" value="1"/>
</dbReference>
<gene>
    <name evidence="13" type="primary">ORF371</name>
</gene>
<evidence type="ECO:0000256" key="8">
    <source>
        <dbReference type="ARBA" id="ARBA00022886"/>
    </source>
</evidence>
<evidence type="ECO:0000256" key="9">
    <source>
        <dbReference type="ARBA" id="ARBA00022989"/>
    </source>
</evidence>
<keyword evidence="11" id="KW-0472">Membrane</keyword>
<evidence type="ECO:0000313" key="13">
    <source>
        <dbReference type="EMBL" id="QGA74366.1"/>
    </source>
</evidence>
<dbReference type="GO" id="GO:0006314">
    <property type="term" value="P:intron homing"/>
    <property type="evidence" value="ECO:0007669"/>
    <property type="project" value="UniProtKB-KW"/>
</dbReference>
<dbReference type="InterPro" id="IPR051289">
    <property type="entry name" value="LAGLIDADG_Endonuclease"/>
</dbReference>
<evidence type="ECO:0000256" key="7">
    <source>
        <dbReference type="ARBA" id="ARBA00022801"/>
    </source>
</evidence>
<evidence type="ECO:0000256" key="1">
    <source>
        <dbReference type="ARBA" id="ARBA00004141"/>
    </source>
</evidence>
<dbReference type="Gene3D" id="3.10.28.10">
    <property type="entry name" value="Homing endonucleases"/>
    <property type="match status" value="2"/>
</dbReference>
<name>A0A5Q0U1I8_MONFR</name>
<reference evidence="13" key="2">
    <citation type="journal article" date="2019" name="Mitochondrial DNA Part B Resour">
        <title>Complete mitochondrial genome of plant pathogen Monilinia fructicola (Sclerotiniaceae, Helotiales).</title>
        <authorList>
            <person name="Ma Y."/>
            <person name="Huang L."/>
            <person name="Abuduaini A."/>
            <person name="Zhou H."/>
            <person name="Wang Y."/>
            <person name="Suo F."/>
        </authorList>
    </citation>
    <scope>NUCLEOTIDE SEQUENCE</scope>
</reference>
<accession>A0A5Q0U1I8</accession>
<dbReference type="FunFam" id="3.10.28.10:FF:000007">
    <property type="entry name" value="Intron-encoded DNA endonuclease aI3"/>
    <property type="match status" value="1"/>
</dbReference>
<dbReference type="GO" id="GO:0004519">
    <property type="term" value="F:endonuclease activity"/>
    <property type="evidence" value="ECO:0007669"/>
    <property type="project" value="UniProtKB-KW"/>
</dbReference>
<evidence type="ECO:0000256" key="4">
    <source>
        <dbReference type="ARBA" id="ARBA00022692"/>
    </source>
</evidence>
<proteinExistence type="inferred from homology"/>
<comment type="subcellular location">
    <subcellularLocation>
        <location evidence="1">Membrane</location>
        <topology evidence="1">Multi-pass membrane protein</topology>
    </subcellularLocation>
    <subcellularLocation>
        <location evidence="2">Mitochondrion</location>
    </subcellularLocation>
</comment>
<keyword evidence="10 13" id="KW-0496">Mitochondrion</keyword>
<keyword evidence="6 13" id="KW-0255">Endonuclease</keyword>
<geneLocation type="mitochondrion" evidence="13"/>
<evidence type="ECO:0000256" key="5">
    <source>
        <dbReference type="ARBA" id="ARBA00022722"/>
    </source>
</evidence>
<evidence type="ECO:0000256" key="11">
    <source>
        <dbReference type="ARBA" id="ARBA00023136"/>
    </source>
</evidence>
<organism evidence="13">
    <name type="scientific">Monilinia fructicola</name>
    <name type="common">Brown rot fungus</name>
    <name type="synonym">Ciboria fructicola</name>
    <dbReference type="NCBI Taxonomy" id="38448"/>
    <lineage>
        <taxon>Eukaryota</taxon>
        <taxon>Fungi</taxon>
        <taxon>Dikarya</taxon>
        <taxon>Ascomycota</taxon>
        <taxon>Pezizomycotina</taxon>
        <taxon>Leotiomycetes</taxon>
        <taxon>Helotiales</taxon>
        <taxon>Sclerotiniaceae</taxon>
        <taxon>Monilinia</taxon>
    </lineage>
</organism>
<dbReference type="EMBL" id="MK163638">
    <property type="protein sequence ID" value="QGA74366.1"/>
    <property type="molecule type" value="Genomic_DNA"/>
</dbReference>
<evidence type="ECO:0000256" key="2">
    <source>
        <dbReference type="ARBA" id="ARBA00004173"/>
    </source>
</evidence>
<protein>
    <submittedName>
        <fullName evidence="13">LAGLIDADG endonuclease</fullName>
    </submittedName>
</protein>
<dbReference type="SUPFAM" id="SSF55608">
    <property type="entry name" value="Homing endonucleases"/>
    <property type="match status" value="2"/>
</dbReference>
<dbReference type="GO" id="GO:0016787">
    <property type="term" value="F:hydrolase activity"/>
    <property type="evidence" value="ECO:0007669"/>
    <property type="project" value="UniProtKB-KW"/>
</dbReference>
<dbReference type="AlphaFoldDB" id="A0A5Q0U1I8"/>
<comment type="similarity">
    <text evidence="3">In the C-terminal section; belongs to the LAGLIDADG endonuclease family.</text>
</comment>
<dbReference type="FunFam" id="3.10.28.10:FF:000011">
    <property type="entry name" value="Intron-encoded DNA endonuclease aI3"/>
    <property type="match status" value="1"/>
</dbReference>
<dbReference type="PANTHER" id="PTHR36181:SF6">
    <property type="entry name" value="INTRON-ENCODED LAGLIDADG ENDONUCLEASE FAMILY PROTEIN"/>
    <property type="match status" value="1"/>
</dbReference>
<keyword evidence="5" id="KW-0540">Nuclease</keyword>
<evidence type="ECO:0000256" key="3">
    <source>
        <dbReference type="ARBA" id="ARBA00009332"/>
    </source>
</evidence>
<sequence>MNSLLIRWGTVRKINSFGWAVCGVIRTYGSLRGYHREVCSISSGKINKQRQNYTTIESGAGLVPRPACDLVESKNNNELESLRSKLAPYLAGLIEADGSFAVHDKDSKAKRYLPKILIVFSLDDTPLANKLLSIIKVGKLYIRKNQGCVIWHIQNIEDVVKIINIINGFMRTPKIEALHRAIEWYNNYKATKIKPLGLDLSPIDSNAWLAGFTDGDGNFSINLTDRKKKGAVTSKRVQVFFRIELRQNYPREASTEQGGTSYFKILSDISRYLGVNLYSRSREQKDKIFYSYMVMSHNMQSHVKTIEYFDRYPLYSSKYLAYKDWKHVVEQIQKRAGKPLTSENILEIQRIKAQFNQKRTTFNFSHLDSIV</sequence>
<evidence type="ECO:0000259" key="12">
    <source>
        <dbReference type="Pfam" id="PF00961"/>
    </source>
</evidence>
<dbReference type="Pfam" id="PF00961">
    <property type="entry name" value="LAGLIDADG_1"/>
    <property type="match status" value="2"/>
</dbReference>
<evidence type="ECO:0000256" key="10">
    <source>
        <dbReference type="ARBA" id="ARBA00023128"/>
    </source>
</evidence>
<reference evidence="13" key="1">
    <citation type="submission" date="2018-11" db="EMBL/GenBank/DDBJ databases">
        <authorList>
            <person name="Ma F.Y."/>
            <person name="Suo F.Y."/>
        </authorList>
    </citation>
    <scope>NUCLEOTIDE SEQUENCE</scope>
</reference>
<feature type="domain" description="Homing endonuclease LAGLIDADG" evidence="12">
    <location>
        <begin position="90"/>
        <end position="183"/>
    </location>
</feature>
<keyword evidence="9" id="KW-1133">Transmembrane helix</keyword>
<dbReference type="GO" id="GO:0005739">
    <property type="term" value="C:mitochondrion"/>
    <property type="evidence" value="ECO:0007669"/>
    <property type="project" value="UniProtKB-SubCell"/>
</dbReference>